<dbReference type="GeneID" id="104237141"/>
<organism evidence="1 2">
    <name type="scientific">Nicotiana sylvestris</name>
    <name type="common">Wood tobacco</name>
    <name type="synonym">South American tobacco</name>
    <dbReference type="NCBI Taxonomy" id="4096"/>
    <lineage>
        <taxon>Eukaryota</taxon>
        <taxon>Viridiplantae</taxon>
        <taxon>Streptophyta</taxon>
        <taxon>Embryophyta</taxon>
        <taxon>Tracheophyta</taxon>
        <taxon>Spermatophyta</taxon>
        <taxon>Magnoliopsida</taxon>
        <taxon>eudicotyledons</taxon>
        <taxon>Gunneridae</taxon>
        <taxon>Pentapetalae</taxon>
        <taxon>asterids</taxon>
        <taxon>lamiids</taxon>
        <taxon>Solanales</taxon>
        <taxon>Solanaceae</taxon>
        <taxon>Nicotianoideae</taxon>
        <taxon>Nicotianeae</taxon>
        <taxon>Nicotiana</taxon>
    </lineage>
</organism>
<dbReference type="AlphaFoldDB" id="A0A1U7XIS0"/>
<reference evidence="2" key="2">
    <citation type="submission" date="2025-08" db="UniProtKB">
        <authorList>
            <consortium name="RefSeq"/>
        </authorList>
    </citation>
    <scope>IDENTIFICATION</scope>
    <source>
        <tissue evidence="2">Leaf</tissue>
    </source>
</reference>
<dbReference type="KEGG" id="nsy:104237141"/>
<dbReference type="Gene3D" id="2.40.70.10">
    <property type="entry name" value="Acid Proteases"/>
    <property type="match status" value="1"/>
</dbReference>
<dbReference type="Proteomes" id="UP000189701">
    <property type="component" value="Unplaced"/>
</dbReference>
<keyword evidence="1" id="KW-1185">Reference proteome</keyword>
<sequence length="321" mass="35831">MRSNPNRRNPDFLCEFHNDHGHKTTDWRLLQGEVEHLLKQGYLTEFFNEKGKQAYMKNRQEPLKPASLKRTVNVISGGEKINGVTCTVAKKVSKITVTHGKRVHQVLEEDSIIFDDTDVDGVMTPHNNALVSFLGFLVSNCGIEVNLAQIKVIEEIPDILTSKKEVQMLTVKSQVLADFSPGMVAEVEKELQVKMSNPINACENDGLEDHGENGIAIPGSSANVIRSKVVEQLGLLDQIIPTSRVLNGFNMAGEATKGEITLSVNVSEVVQDAKFHVTDGDMRYNTLLGRPWIHDMREVLSNLYQMMRFPTKDGTKIVYGE</sequence>
<name>A0A1U7XIS0_NICSY</name>
<dbReference type="PANTHER" id="PTHR33240">
    <property type="entry name" value="OS08G0508500 PROTEIN"/>
    <property type="match status" value="1"/>
</dbReference>
<gene>
    <name evidence="2" type="primary">LOC104237141</name>
</gene>
<protein>
    <submittedName>
        <fullName evidence="2">Uncharacterized protein LOC104237141</fullName>
    </submittedName>
</protein>
<reference evidence="1" key="1">
    <citation type="journal article" date="2013" name="Genome Biol.">
        <title>Reference genomes and transcriptomes of Nicotiana sylvestris and Nicotiana tomentosiformis.</title>
        <authorList>
            <person name="Sierro N."/>
            <person name="Battey J.N."/>
            <person name="Ouadi S."/>
            <person name="Bovet L."/>
            <person name="Goepfert S."/>
            <person name="Bakaher N."/>
            <person name="Peitsch M.C."/>
            <person name="Ivanov N.V."/>
        </authorList>
    </citation>
    <scope>NUCLEOTIDE SEQUENCE [LARGE SCALE GENOMIC DNA]</scope>
</reference>
<dbReference type="eggNOG" id="KOG0017">
    <property type="taxonomic scope" value="Eukaryota"/>
</dbReference>
<proteinExistence type="predicted"/>
<dbReference type="InterPro" id="IPR021109">
    <property type="entry name" value="Peptidase_aspartic_dom_sf"/>
</dbReference>
<dbReference type="PANTHER" id="PTHR33240:SF8">
    <property type="entry name" value="OS03G0439900 PROTEIN"/>
    <property type="match status" value="1"/>
</dbReference>
<dbReference type="RefSeq" id="XP_009789531.1">
    <property type="nucleotide sequence ID" value="XM_009791229.1"/>
</dbReference>
<evidence type="ECO:0000313" key="1">
    <source>
        <dbReference type="Proteomes" id="UP000189701"/>
    </source>
</evidence>
<evidence type="ECO:0000313" key="2">
    <source>
        <dbReference type="RefSeq" id="XP_009789531.1"/>
    </source>
</evidence>
<dbReference type="CDD" id="cd00303">
    <property type="entry name" value="retropepsin_like"/>
    <property type="match status" value="1"/>
</dbReference>
<accession>A0A1U7XIS0</accession>